<keyword evidence="1" id="KW-0472">Membrane</keyword>
<feature type="transmembrane region" description="Helical" evidence="1">
    <location>
        <begin position="77"/>
        <end position="94"/>
    </location>
</feature>
<gene>
    <name evidence="2" type="ORF">AMELA_G00022940</name>
</gene>
<comment type="caution">
    <text evidence="2">The sequence shown here is derived from an EMBL/GenBank/DDBJ whole genome shotgun (WGS) entry which is preliminary data.</text>
</comment>
<protein>
    <submittedName>
        <fullName evidence="2">Uncharacterized protein</fullName>
    </submittedName>
</protein>
<sequence length="109" mass="13355">MGRTCKIHVHRRELWKWILGKHIRFTCFMWILVVRRMYVFLRSWMDYTCRRERSAHECAVRKIGQVHCRTYMKSQGITCFILFYFFTTCLGSVQDRQHLMGLPKNFFPL</sequence>
<dbReference type="Proteomes" id="UP000593565">
    <property type="component" value="Unassembled WGS sequence"/>
</dbReference>
<evidence type="ECO:0000256" key="1">
    <source>
        <dbReference type="SAM" id="Phobius"/>
    </source>
</evidence>
<dbReference type="EMBL" id="JAAGNN010000002">
    <property type="protein sequence ID" value="KAF4092614.1"/>
    <property type="molecule type" value="Genomic_DNA"/>
</dbReference>
<organism evidence="2 3">
    <name type="scientific">Ameiurus melas</name>
    <name type="common">Black bullhead</name>
    <name type="synonym">Silurus melas</name>
    <dbReference type="NCBI Taxonomy" id="219545"/>
    <lineage>
        <taxon>Eukaryota</taxon>
        <taxon>Metazoa</taxon>
        <taxon>Chordata</taxon>
        <taxon>Craniata</taxon>
        <taxon>Vertebrata</taxon>
        <taxon>Euteleostomi</taxon>
        <taxon>Actinopterygii</taxon>
        <taxon>Neopterygii</taxon>
        <taxon>Teleostei</taxon>
        <taxon>Ostariophysi</taxon>
        <taxon>Siluriformes</taxon>
        <taxon>Ictaluridae</taxon>
        <taxon>Ameiurus</taxon>
    </lineage>
</organism>
<evidence type="ECO:0000313" key="2">
    <source>
        <dbReference type="EMBL" id="KAF4092614.1"/>
    </source>
</evidence>
<reference evidence="2 3" key="1">
    <citation type="submission" date="2020-02" db="EMBL/GenBank/DDBJ databases">
        <title>A chromosome-scale genome assembly of the black bullhead catfish (Ameiurus melas).</title>
        <authorList>
            <person name="Wen M."/>
            <person name="Zham M."/>
            <person name="Cabau C."/>
            <person name="Klopp C."/>
            <person name="Donnadieu C."/>
            <person name="Roques C."/>
            <person name="Bouchez O."/>
            <person name="Lampietro C."/>
            <person name="Jouanno E."/>
            <person name="Herpin A."/>
            <person name="Louis A."/>
            <person name="Berthelot C."/>
            <person name="Parey E."/>
            <person name="Roest-Crollius H."/>
            <person name="Braasch I."/>
            <person name="Postlethwait J."/>
            <person name="Robinson-Rechavi M."/>
            <person name="Echchiki A."/>
            <person name="Begum T."/>
            <person name="Montfort J."/>
            <person name="Schartl M."/>
            <person name="Bobe J."/>
            <person name="Guiguen Y."/>
        </authorList>
    </citation>
    <scope>NUCLEOTIDE SEQUENCE [LARGE SCALE GENOMIC DNA]</scope>
    <source>
        <strain evidence="2">M_S1</strain>
        <tissue evidence="2">Blood</tissue>
    </source>
</reference>
<name>A0A7J6BC17_AMEME</name>
<keyword evidence="1" id="KW-1133">Transmembrane helix</keyword>
<dbReference type="AlphaFoldDB" id="A0A7J6BC17"/>
<keyword evidence="1" id="KW-0812">Transmembrane</keyword>
<keyword evidence="3" id="KW-1185">Reference proteome</keyword>
<proteinExistence type="predicted"/>
<evidence type="ECO:0000313" key="3">
    <source>
        <dbReference type="Proteomes" id="UP000593565"/>
    </source>
</evidence>
<accession>A0A7J6BC17</accession>